<reference evidence="2" key="1">
    <citation type="submission" date="2021-03" db="EMBL/GenBank/DDBJ databases">
        <authorList>
            <person name="Tagirdzhanova G."/>
        </authorList>
    </citation>
    <scope>NUCLEOTIDE SEQUENCE</scope>
</reference>
<dbReference type="SMART" id="SM00248">
    <property type="entry name" value="ANK"/>
    <property type="match status" value="3"/>
</dbReference>
<dbReference type="PROSITE" id="PS50088">
    <property type="entry name" value="ANK_REPEAT"/>
    <property type="match status" value="1"/>
</dbReference>
<organism evidence="2 3">
    <name type="scientific">Alectoria fallacina</name>
    <dbReference type="NCBI Taxonomy" id="1903189"/>
    <lineage>
        <taxon>Eukaryota</taxon>
        <taxon>Fungi</taxon>
        <taxon>Dikarya</taxon>
        <taxon>Ascomycota</taxon>
        <taxon>Pezizomycotina</taxon>
        <taxon>Lecanoromycetes</taxon>
        <taxon>OSLEUM clade</taxon>
        <taxon>Lecanoromycetidae</taxon>
        <taxon>Lecanorales</taxon>
        <taxon>Lecanorineae</taxon>
        <taxon>Parmeliaceae</taxon>
        <taxon>Alectoria</taxon>
    </lineage>
</organism>
<comment type="caution">
    <text evidence="2">The sequence shown here is derived from an EMBL/GenBank/DDBJ whole genome shotgun (WGS) entry which is preliminary data.</text>
</comment>
<evidence type="ECO:0000256" key="1">
    <source>
        <dbReference type="PROSITE-ProRule" id="PRU00023"/>
    </source>
</evidence>
<gene>
    <name evidence="2" type="ORF">ALECFALPRED_007636</name>
</gene>
<dbReference type="OrthoDB" id="4772757at2759"/>
<dbReference type="Pfam" id="PF12796">
    <property type="entry name" value="Ank_2"/>
    <property type="match status" value="1"/>
</dbReference>
<dbReference type="InterPro" id="IPR002110">
    <property type="entry name" value="Ankyrin_rpt"/>
</dbReference>
<dbReference type="InterPro" id="IPR052391">
    <property type="entry name" value="E3_Ligase-Neurotoxin"/>
</dbReference>
<dbReference type="EMBL" id="CAJPDR010000051">
    <property type="protein sequence ID" value="CAF9911742.1"/>
    <property type="molecule type" value="Genomic_DNA"/>
</dbReference>
<proteinExistence type="predicted"/>
<dbReference type="PANTHER" id="PTHR24133:SF40">
    <property type="entry name" value="ANKYRIN REPEAT DOMAIN 44"/>
    <property type="match status" value="1"/>
</dbReference>
<dbReference type="PANTHER" id="PTHR24133">
    <property type="entry name" value="ANKYRIN DOMAIN-CONTAINING"/>
    <property type="match status" value="1"/>
</dbReference>
<dbReference type="AlphaFoldDB" id="A0A8H3ET37"/>
<evidence type="ECO:0008006" key="4">
    <source>
        <dbReference type="Google" id="ProtNLM"/>
    </source>
</evidence>
<feature type="repeat" description="ANK" evidence="1">
    <location>
        <begin position="91"/>
        <end position="125"/>
    </location>
</feature>
<evidence type="ECO:0000313" key="2">
    <source>
        <dbReference type="EMBL" id="CAF9911742.1"/>
    </source>
</evidence>
<dbReference type="InterPro" id="IPR036770">
    <property type="entry name" value="Ankyrin_rpt-contain_sf"/>
</dbReference>
<evidence type="ECO:0000313" key="3">
    <source>
        <dbReference type="Proteomes" id="UP000664203"/>
    </source>
</evidence>
<dbReference type="SUPFAM" id="SSF48403">
    <property type="entry name" value="Ankyrin repeat"/>
    <property type="match status" value="1"/>
</dbReference>
<keyword evidence="1" id="KW-0040">ANK repeat</keyword>
<sequence length="188" mass="20138">MNCKHLLSMQCANLLIERGANLESIDSRLISALCSLSCCKESFPSAVELALKVKPNLSTELLLIAAAKYGHSETVNLLLRYGTAPDVQHENGLAALHAAAFTPGDDYETVDLLLDANANVNIHGGPFGSALQAAALSGKVKADLILLQHGASPDYAGGSYNYGPALHIAQKRLEDTQKETYTKYPPRF</sequence>
<accession>A0A8H3ET37</accession>
<dbReference type="Proteomes" id="UP000664203">
    <property type="component" value="Unassembled WGS sequence"/>
</dbReference>
<dbReference type="Gene3D" id="1.25.40.20">
    <property type="entry name" value="Ankyrin repeat-containing domain"/>
    <property type="match status" value="1"/>
</dbReference>
<name>A0A8H3ET37_9LECA</name>
<protein>
    <recommendedName>
        <fullName evidence="4">Ankyrin repeat protein</fullName>
    </recommendedName>
</protein>
<keyword evidence="3" id="KW-1185">Reference proteome</keyword>